<reference evidence="3" key="1">
    <citation type="journal article" date="2019" name="Int. J. Syst. Evol. Microbiol.">
        <title>The Global Catalogue of Microorganisms (GCM) 10K type strain sequencing project: providing services to taxonomists for standard genome sequencing and annotation.</title>
        <authorList>
            <consortium name="The Broad Institute Genomics Platform"/>
            <consortium name="The Broad Institute Genome Sequencing Center for Infectious Disease"/>
            <person name="Wu L."/>
            <person name="Ma J."/>
        </authorList>
    </citation>
    <scope>NUCLEOTIDE SEQUENCE [LARGE SCALE GENOMIC DNA]</scope>
    <source>
        <strain evidence="3">GH52</strain>
    </source>
</reference>
<keyword evidence="1" id="KW-0472">Membrane</keyword>
<comment type="caution">
    <text evidence="2">The sequence shown here is derived from an EMBL/GenBank/DDBJ whole genome shotgun (WGS) entry which is preliminary data.</text>
</comment>
<feature type="transmembrane region" description="Helical" evidence="1">
    <location>
        <begin position="88"/>
        <end position="110"/>
    </location>
</feature>
<dbReference type="RefSeq" id="WP_377771073.1">
    <property type="nucleotide sequence ID" value="NZ_JBHUHO010000024.1"/>
</dbReference>
<sequence length="300" mass="35191">MINQMSKLIYYSSWLLQCVVIAITIYGVAWLITNSKRKRWPHLAKVKWKMTAAPPILMKFLYILQRSQPYLDREFFLKSSGFSVDSSWYFVAKRLLIGGCSVIAILAIVWEKLGWHWSLSVSSILVVSGLSAVIVMLMFDHIWLRSLGHMRSLKITTEIYIVSNHLYYLAESQLHIHTKLTRCLPFTQVIKQDLERLLADWYHHPGQALQQFKARLATDDAMNFVETIDALRMHESSHYYELLKQRINDYKDKIELAKESRKETTSYVLFVIAGIPILYTFQVFIYPWVQEGQKLFMNLQ</sequence>
<organism evidence="2 3">
    <name type="scientific">Paenibacillus yanchengensis</name>
    <dbReference type="NCBI Taxonomy" id="2035833"/>
    <lineage>
        <taxon>Bacteria</taxon>
        <taxon>Bacillati</taxon>
        <taxon>Bacillota</taxon>
        <taxon>Bacilli</taxon>
        <taxon>Bacillales</taxon>
        <taxon>Paenibacillaceae</taxon>
        <taxon>Paenibacillus</taxon>
    </lineage>
</organism>
<feature type="transmembrane region" description="Helical" evidence="1">
    <location>
        <begin position="122"/>
        <end position="144"/>
    </location>
</feature>
<name>A0ABW4YIV4_9BACL</name>
<keyword evidence="1" id="KW-0812">Transmembrane</keyword>
<accession>A0ABW4YIV4</accession>
<evidence type="ECO:0000313" key="3">
    <source>
        <dbReference type="Proteomes" id="UP001597362"/>
    </source>
</evidence>
<evidence type="ECO:0000313" key="2">
    <source>
        <dbReference type="EMBL" id="MFD2115675.1"/>
    </source>
</evidence>
<feature type="transmembrane region" description="Helical" evidence="1">
    <location>
        <begin position="267"/>
        <end position="289"/>
    </location>
</feature>
<protein>
    <recommendedName>
        <fullName evidence="4">Type II secretion system protein GspF domain-containing protein</fullName>
    </recommendedName>
</protein>
<dbReference type="EMBL" id="JBHUHO010000024">
    <property type="protein sequence ID" value="MFD2115675.1"/>
    <property type="molecule type" value="Genomic_DNA"/>
</dbReference>
<evidence type="ECO:0000256" key="1">
    <source>
        <dbReference type="SAM" id="Phobius"/>
    </source>
</evidence>
<proteinExistence type="predicted"/>
<keyword evidence="1" id="KW-1133">Transmembrane helix</keyword>
<keyword evidence="3" id="KW-1185">Reference proteome</keyword>
<feature type="transmembrane region" description="Helical" evidence="1">
    <location>
        <begin position="14"/>
        <end position="33"/>
    </location>
</feature>
<gene>
    <name evidence="2" type="ORF">ACFSJH_08040</name>
</gene>
<evidence type="ECO:0008006" key="4">
    <source>
        <dbReference type="Google" id="ProtNLM"/>
    </source>
</evidence>
<dbReference type="Proteomes" id="UP001597362">
    <property type="component" value="Unassembled WGS sequence"/>
</dbReference>